<evidence type="ECO:0000313" key="2">
    <source>
        <dbReference type="Proteomes" id="UP000553632"/>
    </source>
</evidence>
<dbReference type="Proteomes" id="UP000553632">
    <property type="component" value="Unassembled WGS sequence"/>
</dbReference>
<organism evidence="1 2">
    <name type="scientific">Perkinsus olseni</name>
    <name type="common">Perkinsus atlanticus</name>
    <dbReference type="NCBI Taxonomy" id="32597"/>
    <lineage>
        <taxon>Eukaryota</taxon>
        <taxon>Sar</taxon>
        <taxon>Alveolata</taxon>
        <taxon>Perkinsozoa</taxon>
        <taxon>Perkinsea</taxon>
        <taxon>Perkinsida</taxon>
        <taxon>Perkinsidae</taxon>
        <taxon>Perkinsus</taxon>
    </lineage>
</organism>
<sequence>YPAPAPNEIDSLNAKVVELEGKLAGDHGSGKSPSLEGVSGRLFTEDIKREFTGRRIFDGSASAREASRNGNVESKCSGGEPCCANWIAITTISDDLPDGLRVAADAMLTTGAWSKAESQGESDITSRCMVVAGDKKGPRELWPELKKHVAASRAVFLNDEHQVAIGGAFAEKLPWKHFGRKNMAYL</sequence>
<accession>A0A7J6R7S1</accession>
<dbReference type="EMBL" id="JABANO010027510">
    <property type="protein sequence ID" value="KAF4716718.1"/>
    <property type="molecule type" value="Genomic_DNA"/>
</dbReference>
<protein>
    <submittedName>
        <fullName evidence="1">Uncharacterized protein</fullName>
    </submittedName>
</protein>
<comment type="caution">
    <text evidence="1">The sequence shown here is derived from an EMBL/GenBank/DDBJ whole genome shotgun (WGS) entry which is preliminary data.</text>
</comment>
<evidence type="ECO:0000313" key="1">
    <source>
        <dbReference type="EMBL" id="KAF4716718.1"/>
    </source>
</evidence>
<reference evidence="1 2" key="1">
    <citation type="submission" date="2020-04" db="EMBL/GenBank/DDBJ databases">
        <title>Perkinsus olseni comparative genomics.</title>
        <authorList>
            <person name="Bogema D.R."/>
        </authorList>
    </citation>
    <scope>NUCLEOTIDE SEQUENCE [LARGE SCALE GENOMIC DNA]</scope>
    <source>
        <strain evidence="1 2">ATCC PRA-207</strain>
    </source>
</reference>
<name>A0A7J6R7S1_PEROL</name>
<feature type="non-terminal residue" evidence="1">
    <location>
        <position position="1"/>
    </location>
</feature>
<keyword evidence="2" id="KW-1185">Reference proteome</keyword>
<dbReference type="AlphaFoldDB" id="A0A7J6R7S1"/>
<proteinExistence type="predicted"/>
<gene>
    <name evidence="1" type="ORF">FOZ63_016743</name>
</gene>